<dbReference type="EMBL" id="BART01006745">
    <property type="protein sequence ID" value="GAG69048.1"/>
    <property type="molecule type" value="Genomic_DNA"/>
</dbReference>
<gene>
    <name evidence="1" type="ORF">S01H4_15388</name>
</gene>
<proteinExistence type="predicted"/>
<evidence type="ECO:0000313" key="1">
    <source>
        <dbReference type="EMBL" id="GAG69048.1"/>
    </source>
</evidence>
<accession>X1A8G3</accession>
<feature type="non-terminal residue" evidence="1">
    <location>
        <position position="1"/>
    </location>
</feature>
<comment type="caution">
    <text evidence="1">The sequence shown here is derived from an EMBL/GenBank/DDBJ whole genome shotgun (WGS) entry which is preliminary data.</text>
</comment>
<organism evidence="1">
    <name type="scientific">marine sediment metagenome</name>
    <dbReference type="NCBI Taxonomy" id="412755"/>
    <lineage>
        <taxon>unclassified sequences</taxon>
        <taxon>metagenomes</taxon>
        <taxon>ecological metagenomes</taxon>
    </lineage>
</organism>
<reference evidence="1" key="1">
    <citation type="journal article" date="2014" name="Front. Microbiol.">
        <title>High frequency of phylogenetically diverse reductive dehalogenase-homologous genes in deep subseafloor sedimentary metagenomes.</title>
        <authorList>
            <person name="Kawai M."/>
            <person name="Futagami T."/>
            <person name="Toyoda A."/>
            <person name="Takaki Y."/>
            <person name="Nishi S."/>
            <person name="Hori S."/>
            <person name="Arai W."/>
            <person name="Tsubouchi T."/>
            <person name="Morono Y."/>
            <person name="Uchiyama I."/>
            <person name="Ito T."/>
            <person name="Fujiyama A."/>
            <person name="Inagaki F."/>
            <person name="Takami H."/>
        </authorList>
    </citation>
    <scope>NUCLEOTIDE SEQUENCE</scope>
    <source>
        <strain evidence="1">Expedition CK06-06</strain>
    </source>
</reference>
<name>X1A8G3_9ZZZZ</name>
<sequence length="54" mass="6605">QQERIRFRSKNSLAREMLKELREYLPPEYEVYVLFDRWYSSTKLIKYSVGKAGM</sequence>
<dbReference type="AlphaFoldDB" id="X1A8G3"/>
<protein>
    <recommendedName>
        <fullName evidence="2">Transposase IS701-like DDE domain-containing protein</fullName>
    </recommendedName>
</protein>
<evidence type="ECO:0008006" key="2">
    <source>
        <dbReference type="Google" id="ProtNLM"/>
    </source>
</evidence>